<sequence length="668" mass="75686">MRGRGSNNRLSSRSAFQWRISSLILSMFATMAAFFVASRLWQEAETRVYLVKELDRRTGQGESAISVDDTLKVIECRERQKKISMLQKELDEAKKEGFVAKNVVETKGNNEKKKLLAVVGIITGFGRRHNRDAIRKAWMPTGTMLKKLEVEKGIIIRFVIGKSSNRGNNSDSDISNENKRTNDFLILNDHVESLAEQPMKTKMFFIDALQHWDAEFYVKVNDDIYLNIDALGAILSNHVNTPRAYIGCMKSGGVFSKPCIFSTCFWGSICYLSSIGSVYLNKQWLQLDDFSCLNLLLARSILRAYAHDDVSVGSWFIGLDVKHIDEGKFCCSSWSSGCSSNTLFIHFPSPINIFKILVNRQRSMSSSFEGVHDTEAAVKITKDKNGVDLITLQNPRGFSTKVSLHGGQVLSWKNDRGEELLFRSSKANSKPPAAVRAGIPICFPQFGNRGSLEKHGFARNRIWEIDHNPPPLHHNDCVGKAFIDLLLKPSQEDMRVWPHSFEFRLRVFLTSHGTLKLISRIRNIGYKAFSFSIAYHTYFSVSDISEVRVEGLETLDYLDNLHQKQRFTEQGDALTFETEVDRVYVGSPHMIGVFDHEKKRTFLIRKEGLPDAVVWNPWEKKAKAIADMADEEYRQTLCVDGAAVEKPITLKSGEEWTGRLELSALPSL</sequence>
<comment type="cofactor">
    <cofactor evidence="2">
        <name>Mn(2+)</name>
        <dbReference type="ChEBI" id="CHEBI:29035"/>
    </cofactor>
</comment>
<keyword evidence="12 17" id="KW-1133">Transmembrane helix</keyword>
<evidence type="ECO:0000256" key="12">
    <source>
        <dbReference type="ARBA" id="ARBA00022989"/>
    </source>
</evidence>
<comment type="catalytic activity">
    <reaction evidence="1">
        <text>alpha-D-glucose 6-phosphate = beta-D-glucose 6-phosphate</text>
        <dbReference type="Rhea" id="RHEA:16249"/>
        <dbReference type="ChEBI" id="CHEBI:58225"/>
        <dbReference type="ChEBI" id="CHEBI:58247"/>
        <dbReference type="EC" id="5.1.3.15"/>
    </reaction>
</comment>
<comment type="caution">
    <text evidence="18">The sequence shown here is derived from an EMBL/GenBank/DDBJ whole genome shotgun (WGS) entry which is preliminary data.</text>
</comment>
<keyword evidence="14 17" id="KW-0472">Membrane</keyword>
<evidence type="ECO:0000256" key="9">
    <source>
        <dbReference type="ARBA" id="ARBA00022679"/>
    </source>
</evidence>
<keyword evidence="11" id="KW-0735">Signal-anchor</keyword>
<keyword evidence="16" id="KW-0413">Isomerase</keyword>
<comment type="similarity">
    <text evidence="5">Belongs to the glucose-6-phosphate 1-epimerase family.</text>
</comment>
<dbReference type="InterPro" id="IPR011013">
    <property type="entry name" value="Gal_mutarotase_sf_dom"/>
</dbReference>
<dbReference type="GO" id="GO:0000139">
    <property type="term" value="C:Golgi membrane"/>
    <property type="evidence" value="ECO:0007669"/>
    <property type="project" value="UniProtKB-SubCell"/>
</dbReference>
<evidence type="ECO:0000313" key="19">
    <source>
        <dbReference type="Proteomes" id="UP001408789"/>
    </source>
</evidence>
<dbReference type="PANTHER" id="PTHR11122">
    <property type="entry name" value="APOSPORY-ASSOCIATED PROTEIN C-RELATED"/>
    <property type="match status" value="1"/>
</dbReference>
<evidence type="ECO:0000256" key="3">
    <source>
        <dbReference type="ARBA" id="ARBA00004323"/>
    </source>
</evidence>
<evidence type="ECO:0000256" key="10">
    <source>
        <dbReference type="ARBA" id="ARBA00022692"/>
    </source>
</evidence>
<keyword evidence="8" id="KW-0328">Glycosyltransferase</keyword>
<dbReference type="EC" id="5.1.3.15" evidence="7"/>
<evidence type="ECO:0000256" key="13">
    <source>
        <dbReference type="ARBA" id="ARBA00023034"/>
    </source>
</evidence>
<evidence type="ECO:0000256" key="7">
    <source>
        <dbReference type="ARBA" id="ARBA00012083"/>
    </source>
</evidence>
<dbReference type="PANTHER" id="PTHR11122:SF31">
    <property type="entry name" value="GLUCOSE-6-PHOSPHATE 1-EPIMERASE"/>
    <property type="match status" value="1"/>
</dbReference>
<dbReference type="GO" id="GO:0016758">
    <property type="term" value="F:hexosyltransferase activity"/>
    <property type="evidence" value="ECO:0007669"/>
    <property type="project" value="InterPro"/>
</dbReference>
<evidence type="ECO:0000256" key="4">
    <source>
        <dbReference type="ARBA" id="ARBA00004922"/>
    </source>
</evidence>
<evidence type="ECO:0000256" key="1">
    <source>
        <dbReference type="ARBA" id="ARBA00001096"/>
    </source>
</evidence>
<evidence type="ECO:0000256" key="17">
    <source>
        <dbReference type="SAM" id="Phobius"/>
    </source>
</evidence>
<dbReference type="SUPFAM" id="SSF74650">
    <property type="entry name" value="Galactose mutarotase-like"/>
    <property type="match status" value="1"/>
</dbReference>
<evidence type="ECO:0000256" key="8">
    <source>
        <dbReference type="ARBA" id="ARBA00022676"/>
    </source>
</evidence>
<evidence type="ECO:0000256" key="6">
    <source>
        <dbReference type="ARBA" id="ARBA00008661"/>
    </source>
</evidence>
<comment type="similarity">
    <text evidence="6">Belongs to the glycosyltransferase 31 family.</text>
</comment>
<protein>
    <recommendedName>
        <fullName evidence="7">glucose-6-phosphate 1-epimerase</fullName>
        <ecNumber evidence="7">5.1.3.15</ecNumber>
    </recommendedName>
</protein>
<accession>A0AAP0GSV5</accession>
<feature type="transmembrane region" description="Helical" evidence="17">
    <location>
        <begin position="20"/>
        <end position="41"/>
    </location>
</feature>
<evidence type="ECO:0000256" key="16">
    <source>
        <dbReference type="ARBA" id="ARBA00023235"/>
    </source>
</evidence>
<dbReference type="Pfam" id="PF01263">
    <property type="entry name" value="Aldose_epim"/>
    <property type="match status" value="1"/>
</dbReference>
<keyword evidence="9" id="KW-0808">Transferase</keyword>
<dbReference type="InterPro" id="IPR014718">
    <property type="entry name" value="GH-type_carb-bd"/>
</dbReference>
<keyword evidence="19" id="KW-1185">Reference proteome</keyword>
<evidence type="ECO:0000256" key="11">
    <source>
        <dbReference type="ARBA" id="ARBA00022968"/>
    </source>
</evidence>
<evidence type="ECO:0000256" key="14">
    <source>
        <dbReference type="ARBA" id="ARBA00023136"/>
    </source>
</evidence>
<dbReference type="GO" id="GO:0047938">
    <property type="term" value="F:glucose-6-phosphate 1-epimerase activity"/>
    <property type="evidence" value="ECO:0007669"/>
    <property type="project" value="UniProtKB-EC"/>
</dbReference>
<proteinExistence type="inferred from homology"/>
<evidence type="ECO:0000256" key="15">
    <source>
        <dbReference type="ARBA" id="ARBA00023211"/>
    </source>
</evidence>
<comment type="pathway">
    <text evidence="4">Protein modification; protein glycosylation.</text>
</comment>
<evidence type="ECO:0000256" key="5">
    <source>
        <dbReference type="ARBA" id="ARBA00005866"/>
    </source>
</evidence>
<gene>
    <name evidence="18" type="ORF">SSX86_021941</name>
</gene>
<evidence type="ECO:0000256" key="2">
    <source>
        <dbReference type="ARBA" id="ARBA00001936"/>
    </source>
</evidence>
<reference evidence="18 19" key="1">
    <citation type="submission" date="2024-04" db="EMBL/GenBank/DDBJ databases">
        <title>The reference genome of an endangered Asteraceae, Deinandra increscens subsp. villosa, native to the Central Coast of California.</title>
        <authorList>
            <person name="Guilliams M."/>
            <person name="Hasenstab-Lehman K."/>
            <person name="Meyer R."/>
            <person name="Mcevoy S."/>
        </authorList>
    </citation>
    <scope>NUCLEOTIDE SEQUENCE [LARGE SCALE GENOMIC DNA]</scope>
    <source>
        <tissue evidence="18">Leaf</tissue>
    </source>
</reference>
<keyword evidence="15" id="KW-0464">Manganese</keyword>
<dbReference type="EMBL" id="JBCNJP010000021">
    <property type="protein sequence ID" value="KAK9059322.1"/>
    <property type="molecule type" value="Genomic_DNA"/>
</dbReference>
<dbReference type="Gene3D" id="2.70.98.10">
    <property type="match status" value="1"/>
</dbReference>
<dbReference type="GO" id="GO:0030246">
    <property type="term" value="F:carbohydrate binding"/>
    <property type="evidence" value="ECO:0007669"/>
    <property type="project" value="InterPro"/>
</dbReference>
<name>A0AAP0GSV5_9ASTR</name>
<dbReference type="InterPro" id="IPR002659">
    <property type="entry name" value="Glyco_trans_31"/>
</dbReference>
<dbReference type="Gene3D" id="3.90.550.50">
    <property type="match status" value="1"/>
</dbReference>
<comment type="subcellular location">
    <subcellularLocation>
        <location evidence="3">Golgi apparatus membrane</location>
        <topology evidence="3">Single-pass type II membrane protein</topology>
    </subcellularLocation>
</comment>
<dbReference type="CDD" id="cd09020">
    <property type="entry name" value="D-hex-6-P-epi_like"/>
    <property type="match status" value="1"/>
</dbReference>
<dbReference type="AlphaFoldDB" id="A0AAP0GSV5"/>
<evidence type="ECO:0000313" key="18">
    <source>
        <dbReference type="EMBL" id="KAK9059322.1"/>
    </source>
</evidence>
<keyword evidence="10 17" id="KW-0812">Transmembrane</keyword>
<dbReference type="Proteomes" id="UP001408789">
    <property type="component" value="Unassembled WGS sequence"/>
</dbReference>
<organism evidence="18 19">
    <name type="scientific">Deinandra increscens subsp. villosa</name>
    <dbReference type="NCBI Taxonomy" id="3103831"/>
    <lineage>
        <taxon>Eukaryota</taxon>
        <taxon>Viridiplantae</taxon>
        <taxon>Streptophyta</taxon>
        <taxon>Embryophyta</taxon>
        <taxon>Tracheophyta</taxon>
        <taxon>Spermatophyta</taxon>
        <taxon>Magnoliopsida</taxon>
        <taxon>eudicotyledons</taxon>
        <taxon>Gunneridae</taxon>
        <taxon>Pentapetalae</taxon>
        <taxon>asterids</taxon>
        <taxon>campanulids</taxon>
        <taxon>Asterales</taxon>
        <taxon>Asteraceae</taxon>
        <taxon>Asteroideae</taxon>
        <taxon>Heliantheae alliance</taxon>
        <taxon>Madieae</taxon>
        <taxon>Madiinae</taxon>
        <taxon>Deinandra</taxon>
    </lineage>
</organism>
<dbReference type="InterPro" id="IPR025532">
    <property type="entry name" value="G6P_1-epimerase"/>
</dbReference>
<keyword evidence="13" id="KW-0333">Golgi apparatus</keyword>
<dbReference type="Pfam" id="PF01762">
    <property type="entry name" value="Galactosyl_T"/>
    <property type="match status" value="1"/>
</dbReference>
<dbReference type="InterPro" id="IPR008183">
    <property type="entry name" value="Aldose_1/G6P_1-epimerase"/>
</dbReference>
<dbReference type="GO" id="GO:0005975">
    <property type="term" value="P:carbohydrate metabolic process"/>
    <property type="evidence" value="ECO:0007669"/>
    <property type="project" value="InterPro"/>
</dbReference>